<evidence type="ECO:0000313" key="3">
    <source>
        <dbReference type="Proteomes" id="UP000177392"/>
    </source>
</evidence>
<name>A0A1G2K2T3_9BACT</name>
<dbReference type="Proteomes" id="UP000177392">
    <property type="component" value="Unassembled WGS sequence"/>
</dbReference>
<dbReference type="AlphaFoldDB" id="A0A1G2K2T3"/>
<gene>
    <name evidence="2" type="ORF">A2131_01435</name>
</gene>
<dbReference type="InterPro" id="IPR012902">
    <property type="entry name" value="N_methyl_site"/>
</dbReference>
<feature type="transmembrane region" description="Helical" evidence="1">
    <location>
        <begin position="21"/>
        <end position="38"/>
    </location>
</feature>
<keyword evidence="1" id="KW-0472">Membrane</keyword>
<organism evidence="2 3">
    <name type="scientific">Candidatus Sungbacteria bacterium GWC2_49_10</name>
    <dbReference type="NCBI Taxonomy" id="1802263"/>
    <lineage>
        <taxon>Bacteria</taxon>
        <taxon>Candidatus Sungiibacteriota</taxon>
    </lineage>
</organism>
<protein>
    <recommendedName>
        <fullName evidence="4">Type II secretion system protein J</fullName>
    </recommendedName>
</protein>
<proteinExistence type="predicted"/>
<keyword evidence="1" id="KW-0812">Transmembrane</keyword>
<evidence type="ECO:0000256" key="1">
    <source>
        <dbReference type="SAM" id="Phobius"/>
    </source>
</evidence>
<comment type="caution">
    <text evidence="2">The sequence shown here is derived from an EMBL/GenBank/DDBJ whole genome shotgun (WGS) entry which is preliminary data.</text>
</comment>
<reference evidence="2 3" key="1">
    <citation type="journal article" date="2016" name="Nat. Commun.">
        <title>Thousands of microbial genomes shed light on interconnected biogeochemical processes in an aquifer system.</title>
        <authorList>
            <person name="Anantharaman K."/>
            <person name="Brown C.T."/>
            <person name="Hug L.A."/>
            <person name="Sharon I."/>
            <person name="Castelle C.J."/>
            <person name="Probst A.J."/>
            <person name="Thomas B.C."/>
            <person name="Singh A."/>
            <person name="Wilkins M.J."/>
            <person name="Karaoz U."/>
            <person name="Brodie E.L."/>
            <person name="Williams K.H."/>
            <person name="Hubbard S.S."/>
            <person name="Banfield J.F."/>
        </authorList>
    </citation>
    <scope>NUCLEOTIDE SEQUENCE [LARGE SCALE GENOMIC DNA]</scope>
</reference>
<evidence type="ECO:0008006" key="4">
    <source>
        <dbReference type="Google" id="ProtNLM"/>
    </source>
</evidence>
<dbReference type="EMBL" id="MHQB01000029">
    <property type="protein sequence ID" value="OGZ93732.1"/>
    <property type="molecule type" value="Genomic_DNA"/>
</dbReference>
<accession>A0A1G2K2T3</accession>
<keyword evidence="1" id="KW-1133">Transmembrane helix</keyword>
<evidence type="ECO:0000313" key="2">
    <source>
        <dbReference type="EMBL" id="OGZ93732.1"/>
    </source>
</evidence>
<dbReference type="Pfam" id="PF07963">
    <property type="entry name" value="N_methyl"/>
    <property type="match status" value="1"/>
</dbReference>
<sequence length="209" mass="22938">MVKLFRKKQDTRDSGFSIIEAVVAISILALVGIAIFTFQKDVFSLNRIFSQSIVSQEEVRRALKVMSAEIRAASPSSIGAYALAETSTSSFIFYSNIDDDSFKERIRYFLDGTVLKKGVTKPAGDPLTYNPASETISDVVRDIANGATALFSYYDTAYDGTTQPLAEPVDVSAVRLVKITIVVDRNPLAPPNPITLTTQISMRNLKDNL</sequence>